<gene>
    <name evidence="2" type="ORF">O9570_27630</name>
</gene>
<dbReference type="Proteomes" id="UP001141992">
    <property type="component" value="Unassembled WGS sequence"/>
</dbReference>
<feature type="transmembrane region" description="Helical" evidence="1">
    <location>
        <begin position="157"/>
        <end position="175"/>
    </location>
</feature>
<evidence type="ECO:0000256" key="1">
    <source>
        <dbReference type="SAM" id="Phobius"/>
    </source>
</evidence>
<feature type="transmembrane region" description="Helical" evidence="1">
    <location>
        <begin position="26"/>
        <end position="45"/>
    </location>
</feature>
<organism evidence="2 3">
    <name type="scientific">Alcaligenes xylosoxydans xylosoxydans</name>
    <name type="common">Achromobacter xylosoxidans</name>
    <dbReference type="NCBI Taxonomy" id="85698"/>
    <lineage>
        <taxon>Bacteria</taxon>
        <taxon>Pseudomonadati</taxon>
        <taxon>Pseudomonadota</taxon>
        <taxon>Betaproteobacteria</taxon>
        <taxon>Burkholderiales</taxon>
        <taxon>Alcaligenaceae</taxon>
        <taxon>Achromobacter</taxon>
    </lineage>
</organism>
<comment type="caution">
    <text evidence="2">The sequence shown here is derived from an EMBL/GenBank/DDBJ whole genome shotgun (WGS) entry which is preliminary data.</text>
</comment>
<keyword evidence="1" id="KW-0472">Membrane</keyword>
<name>A0A9X3L3V8_ALCXX</name>
<accession>A0A9X3L3V8</accession>
<keyword evidence="1" id="KW-0812">Transmembrane</keyword>
<dbReference type="RefSeq" id="WP_035182895.1">
    <property type="nucleotide sequence ID" value="NZ_CYSZ01000001.1"/>
</dbReference>
<dbReference type="AlphaFoldDB" id="A0A9X3L3V8"/>
<evidence type="ECO:0000313" key="2">
    <source>
        <dbReference type="EMBL" id="MCZ8405252.1"/>
    </source>
</evidence>
<protein>
    <submittedName>
        <fullName evidence="2">Uncharacterized protein</fullName>
    </submittedName>
</protein>
<sequence>MIARGGALQRLKRTLKKIGSKNGVRLMFLFIYVFGFAIPAGYAYFADYPAKDAIFTEVGTASFQYRMKRGYMLMVNGKDYSCESPYARSNPDCFTSLEEHQRLAGKTIFVDWFFQPVYPFVERRRVVDIRYDGKSQLPPHVLGRNLQWERENAQGRALFAFFGMFLGLLLVEWLGRMEKRSERKLS</sequence>
<reference evidence="2" key="1">
    <citation type="submission" date="2022-12" db="EMBL/GenBank/DDBJ databases">
        <authorList>
            <person name="Voronina O.L."/>
            <person name="Kunda M.S."/>
            <person name="Ryzhova N."/>
            <person name="Aksenova E.I."/>
        </authorList>
    </citation>
    <scope>NUCLEOTIDE SEQUENCE</scope>
    <source>
        <strain evidence="2">SCCH136:Ach223948</strain>
    </source>
</reference>
<proteinExistence type="predicted"/>
<dbReference type="EMBL" id="JAPZVI010000036">
    <property type="protein sequence ID" value="MCZ8405252.1"/>
    <property type="molecule type" value="Genomic_DNA"/>
</dbReference>
<evidence type="ECO:0000313" key="3">
    <source>
        <dbReference type="Proteomes" id="UP001141992"/>
    </source>
</evidence>
<keyword evidence="1" id="KW-1133">Transmembrane helix</keyword>